<dbReference type="CDD" id="cd03213">
    <property type="entry name" value="ABCG_EPDR"/>
    <property type="match status" value="1"/>
</dbReference>
<feature type="region of interest" description="Disordered" evidence="9">
    <location>
        <begin position="1"/>
        <end position="21"/>
    </location>
</feature>
<dbReference type="InterPro" id="IPR003439">
    <property type="entry name" value="ABC_transporter-like_ATP-bd"/>
</dbReference>
<feature type="transmembrane region" description="Helical" evidence="10">
    <location>
        <begin position="672"/>
        <end position="690"/>
    </location>
</feature>
<keyword evidence="5" id="KW-0547">Nucleotide-binding</keyword>
<dbReference type="GO" id="GO:0140359">
    <property type="term" value="F:ABC-type transporter activity"/>
    <property type="evidence" value="ECO:0007669"/>
    <property type="project" value="InterPro"/>
</dbReference>
<name>A0A8W7P2B6_ANOCL</name>
<dbReference type="Pfam" id="PF00005">
    <property type="entry name" value="ABC_tran"/>
    <property type="match status" value="1"/>
</dbReference>
<dbReference type="VEuPathDB" id="VectorBase:ACON2_029700"/>
<accession>A0A8W7P2B6</accession>
<feature type="region of interest" description="Disordered" evidence="9">
    <location>
        <begin position="443"/>
        <end position="468"/>
    </location>
</feature>
<dbReference type="SUPFAM" id="SSF52540">
    <property type="entry name" value="P-loop containing nucleoside triphosphate hydrolases"/>
    <property type="match status" value="1"/>
</dbReference>
<comment type="similarity">
    <text evidence="2">Belongs to the ABC transporter superfamily. ABCG family. Eye pigment precursor importer (TC 3.A.1.204) subfamily.</text>
</comment>
<keyword evidence="6" id="KW-0067">ATP-binding</keyword>
<sequence>MDMEVAVDAMEQPHSGTPADGSVRELPALICVRPTSPGGGSAFRLGALPPSGCSSLEDLDDTVEGTTIYQLSCDNHYNLNFYANRCDSGSDAGSMKNFKNHPTTVWVKRNSQSALCNGAIMTNGQTKDSNLAHGLVRKVLNNSDGNGQKKPMVSLTHLPKRPPIDIQFMDMSYSVSEGHKRGYKTILKGINGKFRSGELTAIMGPSGAGKSTLMNILAGYKTSHLSGSVLINGKERNLRKFRKLSCYIMQDDRLLPYLTVREAMMVSANLKLGKDISVSAKRAVVEEIIETLGLLDAASTLTLNLSGGQRKRLSIALELVNNPPVMFFDEPTSGLDSSTCSQLIALLKSLARGGRTIVCTIHQPSARIFELFDNLYVLAEGQCIYQGRVNGLVPFLASLGLECPSYHNPANYVMEVACGEHGDWNSKLVTAVNNGKCNNYNQPLAQSKSTSNKNVSLDGTAPGATEREDELALLKTVVSTGDYTAISMPPAGNAAAPEAQLTMKANNRRAARTGNQCLAMGQKRLLPLPSPRPPPPPPLRPLSVRRVHRSTLPTEMAVFVREHLNYWYSLKSFYFAKTIADLPFQVLFTSVYVIVVYYLTSQPMDPKRVGMFVLICILTSLVAQSLGLLIGAGMSVETGVFLGPVSTIPIILFSGFFVNFDVIPSYLQWVTYVSYVRYGFEGAMVSVYGMEREKLACTEIYCHFRSPKKFLEEMSMDNAEYWIDATALFGFFIALRVIAYFVLRWKLHSIR</sequence>
<proteinExistence type="inferred from homology"/>
<dbReference type="InterPro" id="IPR003593">
    <property type="entry name" value="AAA+_ATPase"/>
</dbReference>
<evidence type="ECO:0000256" key="3">
    <source>
        <dbReference type="ARBA" id="ARBA00022448"/>
    </source>
</evidence>
<feature type="transmembrane region" description="Helical" evidence="10">
    <location>
        <begin position="640"/>
        <end position="660"/>
    </location>
</feature>
<dbReference type="SMART" id="SM00382">
    <property type="entry name" value="AAA"/>
    <property type="match status" value="1"/>
</dbReference>
<evidence type="ECO:0000256" key="2">
    <source>
        <dbReference type="ARBA" id="ARBA00005814"/>
    </source>
</evidence>
<dbReference type="InterPro" id="IPR043926">
    <property type="entry name" value="ABCG_dom"/>
</dbReference>
<dbReference type="InterPro" id="IPR050352">
    <property type="entry name" value="ABCG_transporters"/>
</dbReference>
<keyword evidence="7 10" id="KW-1133">Transmembrane helix</keyword>
<dbReference type="InterPro" id="IPR013525">
    <property type="entry name" value="ABC2_TM"/>
</dbReference>
<protein>
    <recommendedName>
        <fullName evidence="11">ABC transporter domain-containing protein</fullName>
    </recommendedName>
</protein>
<feature type="transmembrane region" description="Helical" evidence="10">
    <location>
        <begin position="721"/>
        <end position="743"/>
    </location>
</feature>
<evidence type="ECO:0000256" key="10">
    <source>
        <dbReference type="SAM" id="Phobius"/>
    </source>
</evidence>
<evidence type="ECO:0000256" key="7">
    <source>
        <dbReference type="ARBA" id="ARBA00022989"/>
    </source>
</evidence>
<comment type="subcellular location">
    <subcellularLocation>
        <location evidence="1">Membrane</location>
        <topology evidence="1">Multi-pass membrane protein</topology>
    </subcellularLocation>
</comment>
<dbReference type="GO" id="GO:0005524">
    <property type="term" value="F:ATP binding"/>
    <property type="evidence" value="ECO:0007669"/>
    <property type="project" value="UniProtKB-KW"/>
</dbReference>
<dbReference type="PROSITE" id="PS50893">
    <property type="entry name" value="ABC_TRANSPORTER_2"/>
    <property type="match status" value="1"/>
</dbReference>
<keyword evidence="3" id="KW-0813">Transport</keyword>
<dbReference type="Proteomes" id="UP000075882">
    <property type="component" value="Unassembled WGS sequence"/>
</dbReference>
<evidence type="ECO:0000256" key="4">
    <source>
        <dbReference type="ARBA" id="ARBA00022692"/>
    </source>
</evidence>
<dbReference type="GO" id="GO:0005886">
    <property type="term" value="C:plasma membrane"/>
    <property type="evidence" value="ECO:0007669"/>
    <property type="project" value="TreeGrafter"/>
</dbReference>
<dbReference type="PANTHER" id="PTHR48041:SF78">
    <property type="entry name" value="ABC TRANSPORTER EXPRESSED IN TRACHEA, ISOFORM A"/>
    <property type="match status" value="1"/>
</dbReference>
<evidence type="ECO:0000313" key="12">
    <source>
        <dbReference type="EnsemblMetazoa" id="ACOM023734-PA.1"/>
    </source>
</evidence>
<keyword evidence="8 10" id="KW-0472">Membrane</keyword>
<dbReference type="PANTHER" id="PTHR48041">
    <property type="entry name" value="ABC TRANSPORTER G FAMILY MEMBER 28"/>
    <property type="match status" value="1"/>
</dbReference>
<feature type="transmembrane region" description="Helical" evidence="10">
    <location>
        <begin position="582"/>
        <end position="600"/>
    </location>
</feature>
<keyword evidence="4 10" id="KW-0812">Transmembrane</keyword>
<evidence type="ECO:0000259" key="11">
    <source>
        <dbReference type="PROSITE" id="PS50893"/>
    </source>
</evidence>
<dbReference type="AlphaFoldDB" id="A0A8W7P2B6"/>
<dbReference type="Gene3D" id="3.40.50.300">
    <property type="entry name" value="P-loop containing nucleotide triphosphate hydrolases"/>
    <property type="match status" value="1"/>
</dbReference>
<dbReference type="FunFam" id="3.40.50.300:FF:000891">
    <property type="entry name" value="ATP-binding cassette sub-family G member"/>
    <property type="match status" value="1"/>
</dbReference>
<dbReference type="Pfam" id="PF01061">
    <property type="entry name" value="ABC2_membrane"/>
    <property type="match status" value="1"/>
</dbReference>
<feature type="domain" description="ABC transporter" evidence="11">
    <location>
        <begin position="166"/>
        <end position="405"/>
    </location>
</feature>
<evidence type="ECO:0000256" key="6">
    <source>
        <dbReference type="ARBA" id="ARBA00022840"/>
    </source>
</evidence>
<reference evidence="12" key="1">
    <citation type="submission" date="2022-08" db="UniProtKB">
        <authorList>
            <consortium name="EnsemblMetazoa"/>
        </authorList>
    </citation>
    <scope>IDENTIFICATION</scope>
</reference>
<dbReference type="EnsemblMetazoa" id="ACOM023734-RA">
    <property type="protein sequence ID" value="ACOM023734-PA.1"/>
    <property type="gene ID" value="ACOM023734"/>
</dbReference>
<feature type="compositionally biased region" description="Polar residues" evidence="9">
    <location>
        <begin position="443"/>
        <end position="457"/>
    </location>
</feature>
<dbReference type="InterPro" id="IPR017871">
    <property type="entry name" value="ABC_transporter-like_CS"/>
</dbReference>
<evidence type="ECO:0000256" key="8">
    <source>
        <dbReference type="ARBA" id="ARBA00023136"/>
    </source>
</evidence>
<evidence type="ECO:0000256" key="5">
    <source>
        <dbReference type="ARBA" id="ARBA00022741"/>
    </source>
</evidence>
<dbReference type="InterPro" id="IPR027417">
    <property type="entry name" value="P-loop_NTPase"/>
</dbReference>
<evidence type="ECO:0000256" key="9">
    <source>
        <dbReference type="SAM" id="MobiDB-lite"/>
    </source>
</evidence>
<feature type="transmembrane region" description="Helical" evidence="10">
    <location>
        <begin position="612"/>
        <end position="634"/>
    </location>
</feature>
<dbReference type="Pfam" id="PF19055">
    <property type="entry name" value="ABC2_membrane_7"/>
    <property type="match status" value="1"/>
</dbReference>
<dbReference type="GO" id="GO:0016887">
    <property type="term" value="F:ATP hydrolysis activity"/>
    <property type="evidence" value="ECO:0007669"/>
    <property type="project" value="InterPro"/>
</dbReference>
<dbReference type="PROSITE" id="PS00211">
    <property type="entry name" value="ABC_TRANSPORTER_1"/>
    <property type="match status" value="1"/>
</dbReference>
<organism evidence="12">
    <name type="scientific">Anopheles coluzzii</name>
    <name type="common">African malaria mosquito</name>
    <dbReference type="NCBI Taxonomy" id="1518534"/>
    <lineage>
        <taxon>Eukaryota</taxon>
        <taxon>Metazoa</taxon>
        <taxon>Ecdysozoa</taxon>
        <taxon>Arthropoda</taxon>
        <taxon>Hexapoda</taxon>
        <taxon>Insecta</taxon>
        <taxon>Pterygota</taxon>
        <taxon>Neoptera</taxon>
        <taxon>Endopterygota</taxon>
        <taxon>Diptera</taxon>
        <taxon>Nematocera</taxon>
        <taxon>Culicoidea</taxon>
        <taxon>Culicidae</taxon>
        <taxon>Anophelinae</taxon>
        <taxon>Anopheles</taxon>
    </lineage>
</organism>
<evidence type="ECO:0000256" key="1">
    <source>
        <dbReference type="ARBA" id="ARBA00004141"/>
    </source>
</evidence>